<feature type="domain" description="OmpR/PhoB-type" evidence="5">
    <location>
        <begin position="125"/>
        <end position="228"/>
    </location>
</feature>
<dbReference type="InterPro" id="IPR016032">
    <property type="entry name" value="Sig_transdc_resp-reg_C-effctor"/>
</dbReference>
<dbReference type="PROSITE" id="PS51755">
    <property type="entry name" value="OMPR_PHOB"/>
    <property type="match status" value="1"/>
</dbReference>
<accession>A0AAV3GP24</accession>
<dbReference type="Proteomes" id="UP000004117">
    <property type="component" value="Unassembled WGS sequence"/>
</dbReference>
<dbReference type="Gene3D" id="1.10.10.10">
    <property type="entry name" value="Winged helix-like DNA-binding domain superfamily/Winged helix DNA-binding domain"/>
    <property type="match status" value="1"/>
</dbReference>
<dbReference type="InterPro" id="IPR036388">
    <property type="entry name" value="WH-like_DNA-bd_sf"/>
</dbReference>
<evidence type="ECO:0000256" key="2">
    <source>
        <dbReference type="ARBA" id="ARBA00023125"/>
    </source>
</evidence>
<dbReference type="SMART" id="SM00862">
    <property type="entry name" value="Trans_reg_C"/>
    <property type="match status" value="1"/>
</dbReference>
<dbReference type="GO" id="GO:0000160">
    <property type="term" value="P:phosphorelay signal transduction system"/>
    <property type="evidence" value="ECO:0007669"/>
    <property type="project" value="InterPro"/>
</dbReference>
<dbReference type="EMBL" id="ALZR01000020">
    <property type="protein sequence ID" value="EJV19730.1"/>
    <property type="molecule type" value="Genomic_DNA"/>
</dbReference>
<dbReference type="RefSeq" id="WP_002383033.1">
    <property type="nucleotide sequence ID" value="NZ_JH805683.1"/>
</dbReference>
<dbReference type="GO" id="GO:0006355">
    <property type="term" value="P:regulation of DNA-templated transcription"/>
    <property type="evidence" value="ECO:0007669"/>
    <property type="project" value="InterPro"/>
</dbReference>
<dbReference type="Pfam" id="PF00486">
    <property type="entry name" value="Trans_reg_C"/>
    <property type="match status" value="1"/>
</dbReference>
<organism evidence="6 7">
    <name type="scientific">Enterococcus faecalis ERV63</name>
    <dbReference type="NCBI Taxonomy" id="1134793"/>
    <lineage>
        <taxon>Bacteria</taxon>
        <taxon>Bacillati</taxon>
        <taxon>Bacillota</taxon>
        <taxon>Bacilli</taxon>
        <taxon>Lactobacillales</taxon>
        <taxon>Enterococcaceae</taxon>
        <taxon>Enterococcus</taxon>
    </lineage>
</organism>
<evidence type="ECO:0000256" key="4">
    <source>
        <dbReference type="PROSITE-ProRule" id="PRU01091"/>
    </source>
</evidence>
<evidence type="ECO:0000313" key="6">
    <source>
        <dbReference type="EMBL" id="EJV19730.1"/>
    </source>
</evidence>
<evidence type="ECO:0000256" key="3">
    <source>
        <dbReference type="ARBA" id="ARBA00023163"/>
    </source>
</evidence>
<keyword evidence="3" id="KW-0804">Transcription</keyword>
<comment type="caution">
    <text evidence="6">The sequence shown here is derived from an EMBL/GenBank/DDBJ whole genome shotgun (WGS) entry which is preliminary data.</text>
</comment>
<dbReference type="AlphaFoldDB" id="A0AAV3GP24"/>
<evidence type="ECO:0000313" key="7">
    <source>
        <dbReference type="Proteomes" id="UP000004117"/>
    </source>
</evidence>
<keyword evidence="1" id="KW-0805">Transcription regulation</keyword>
<dbReference type="GO" id="GO:0003677">
    <property type="term" value="F:DNA binding"/>
    <property type="evidence" value="ECO:0007669"/>
    <property type="project" value="UniProtKB-UniRule"/>
</dbReference>
<gene>
    <name evidence="6" type="ORF">HMPREF1336_00471</name>
</gene>
<proteinExistence type="predicted"/>
<feature type="DNA-binding region" description="OmpR/PhoB-type" evidence="4">
    <location>
        <begin position="125"/>
        <end position="228"/>
    </location>
</feature>
<reference evidence="6 7" key="1">
    <citation type="submission" date="2012-04" db="EMBL/GenBank/DDBJ databases">
        <authorList>
            <person name="Weinstock G."/>
            <person name="Sodergren E."/>
            <person name="Lobos E.A."/>
            <person name="Fulton L."/>
            <person name="Fulton R."/>
            <person name="Courtney L."/>
            <person name="Fronick C."/>
            <person name="O'Laughlin M."/>
            <person name="Godfrey J."/>
            <person name="Wilson R.M."/>
            <person name="Miner T."/>
            <person name="Farmer C."/>
            <person name="Delehaunty K."/>
            <person name="Cordes M."/>
            <person name="Minx P."/>
            <person name="Tomlinson C."/>
            <person name="Chen J."/>
            <person name="Wollam A."/>
            <person name="Pepin K.H."/>
            <person name="Bhonagiri V."/>
            <person name="Zhang X."/>
            <person name="Suruliraj S."/>
            <person name="Warren W."/>
            <person name="Mitreva M."/>
            <person name="Mardis E.R."/>
            <person name="Wilson R.K."/>
        </authorList>
    </citation>
    <scope>NUCLEOTIDE SEQUENCE [LARGE SCALE GENOMIC DNA]</scope>
    <source>
        <strain evidence="6 7">ERV63</strain>
    </source>
</reference>
<dbReference type="SUPFAM" id="SSF46894">
    <property type="entry name" value="C-terminal effector domain of the bipartite response regulators"/>
    <property type="match status" value="1"/>
</dbReference>
<evidence type="ECO:0000256" key="1">
    <source>
        <dbReference type="ARBA" id="ARBA00023015"/>
    </source>
</evidence>
<protein>
    <submittedName>
        <fullName evidence="6">Transcriptional regulatory protein</fullName>
    </submittedName>
</protein>
<sequence length="230" mass="26983">MKVNIICIGNNLNSIYKDEIEEYFAESNHYSEKELKNIKPNKEEIYLIYHSNEVENDLKYEVIIALCKNFKVPIFVLSDCLSCSEQIIYLNLGVMGFLTTKFTPANIKTILANNYSFFQELNQQTEAIEAPLNFQINSQERSLRIGDSKQVQLTRLEFKFFNSLYHKKGHVVNYEEIAKNIWEKETFEKKDTVRLSIIAKHVREKLREIAGNSDYIYTVRSIGYKFKESC</sequence>
<evidence type="ECO:0000259" key="5">
    <source>
        <dbReference type="PROSITE" id="PS51755"/>
    </source>
</evidence>
<keyword evidence="2 4" id="KW-0238">DNA-binding</keyword>
<dbReference type="InterPro" id="IPR001867">
    <property type="entry name" value="OmpR/PhoB-type_DNA-bd"/>
</dbReference>
<name>A0AAV3GP24_ENTFL</name>
<dbReference type="CDD" id="cd00383">
    <property type="entry name" value="trans_reg_C"/>
    <property type="match status" value="1"/>
</dbReference>